<accession>A0ACB8KAF4</accession>
<dbReference type="EMBL" id="CM039174">
    <property type="protein sequence ID" value="KAH9751368.1"/>
    <property type="molecule type" value="Genomic_DNA"/>
</dbReference>
<protein>
    <submittedName>
        <fullName evidence="1">Transmembrane 9 superfamily member 1</fullName>
    </submittedName>
</protein>
<evidence type="ECO:0000313" key="1">
    <source>
        <dbReference type="EMBL" id="KAH9751368.1"/>
    </source>
</evidence>
<gene>
    <name evidence="1" type="ORF">KPL71_014273</name>
</gene>
<name>A0ACB8KAF4_CITSI</name>
<organism evidence="1 2">
    <name type="scientific">Citrus sinensis</name>
    <name type="common">Sweet orange</name>
    <name type="synonym">Citrus aurantium var. sinensis</name>
    <dbReference type="NCBI Taxonomy" id="2711"/>
    <lineage>
        <taxon>Eukaryota</taxon>
        <taxon>Viridiplantae</taxon>
        <taxon>Streptophyta</taxon>
        <taxon>Embryophyta</taxon>
        <taxon>Tracheophyta</taxon>
        <taxon>Spermatophyta</taxon>
        <taxon>Magnoliopsida</taxon>
        <taxon>eudicotyledons</taxon>
        <taxon>Gunneridae</taxon>
        <taxon>Pentapetalae</taxon>
        <taxon>rosids</taxon>
        <taxon>malvids</taxon>
        <taxon>Sapindales</taxon>
        <taxon>Rutaceae</taxon>
        <taxon>Aurantioideae</taxon>
        <taxon>Citrus</taxon>
    </lineage>
</organism>
<comment type="caution">
    <text evidence="1">The sequence shown here is derived from an EMBL/GenBank/DDBJ whole genome shotgun (WGS) entry which is preliminary data.</text>
</comment>
<keyword evidence="2" id="KW-1185">Reference proteome</keyword>
<sequence length="610" mass="69451">MSSAARSLSLFLLLLFVSPSLASESDHKYQQDEPVTLWVNKVGPYNNPQETYNYYSLPFCHASGNPAHKWGGLGEVLGGNELIDSQIDIKFQRNVDKATICSLDLDEAKVKQFKDAIENNYWFEFFLVFNLSCFFSDLMFSGLHLLTARSDDLPLWGFVGDLHPDKNSDNGKHVLYTHKIINFKYNKDQIIHVNLTQDGPKPLEVGRTLDMTYSVKWTPTNVTFARRFDVYLDYPFFEHQIHWFSIFNSFMMVIFLTGLVSMILMRTLRNDYAKYAREDDDLETLERDVSEESGWKLVHGDVFRPPRNLVVLSAVVGTGAQLALLVLLVILMAIVGTLYIGRGAIVTTFIVCYALTSFISGYVSGGMYSRNGGKNWIKSMILTASLFPFMVFGIGFLLNTIAIFYGSLAAIPFGTMVVVFVIWAFISFPLALLGTVVGRNWSGAPNNPCRVKTIPRPIPEKKWYLTPSVVSMMGGLLPFGSIFIEMYFVFTSFWNYKVYYVYGFMLLVFVILIIVTVCVTIVGTYFLLNAENYHWQWTSFFSAASTAVYVYLYSIYYYYVKTKMSGFFQTSFYFGYTLMFCLGLGILCGAVGYLGSNLFVRRIYRNIKCD</sequence>
<keyword evidence="1" id="KW-0812">Transmembrane</keyword>
<reference evidence="2" key="1">
    <citation type="journal article" date="2023" name="Hortic. Res.">
        <title>A chromosome-level phased genome enabling allele-level studies in sweet orange: a case study on citrus Huanglongbing tolerance.</title>
        <authorList>
            <person name="Wu B."/>
            <person name="Yu Q."/>
            <person name="Deng Z."/>
            <person name="Duan Y."/>
            <person name="Luo F."/>
            <person name="Gmitter F. Jr."/>
        </authorList>
    </citation>
    <scope>NUCLEOTIDE SEQUENCE [LARGE SCALE GENOMIC DNA]</scope>
    <source>
        <strain evidence="2">cv. Valencia</strain>
    </source>
</reference>
<keyword evidence="1" id="KW-0472">Membrane</keyword>
<dbReference type="Proteomes" id="UP000829398">
    <property type="component" value="Chromosome 5"/>
</dbReference>
<proteinExistence type="predicted"/>
<evidence type="ECO:0000313" key="2">
    <source>
        <dbReference type="Proteomes" id="UP000829398"/>
    </source>
</evidence>